<proteinExistence type="predicted"/>
<accession>X0VU94</accession>
<name>X0VU94_9ZZZZ</name>
<organism evidence="1">
    <name type="scientific">marine sediment metagenome</name>
    <dbReference type="NCBI Taxonomy" id="412755"/>
    <lineage>
        <taxon>unclassified sequences</taxon>
        <taxon>metagenomes</taxon>
        <taxon>ecological metagenomes</taxon>
    </lineage>
</organism>
<feature type="non-terminal residue" evidence="1">
    <location>
        <position position="139"/>
    </location>
</feature>
<dbReference type="EMBL" id="BARS01032557">
    <property type="protein sequence ID" value="GAG16008.1"/>
    <property type="molecule type" value="Genomic_DNA"/>
</dbReference>
<dbReference type="AlphaFoldDB" id="X0VU94"/>
<gene>
    <name evidence="1" type="ORF">S01H1_50525</name>
</gene>
<comment type="caution">
    <text evidence="1">The sequence shown here is derived from an EMBL/GenBank/DDBJ whole genome shotgun (WGS) entry which is preliminary data.</text>
</comment>
<reference evidence="1" key="1">
    <citation type="journal article" date="2014" name="Front. Microbiol.">
        <title>High frequency of phylogenetically diverse reductive dehalogenase-homologous genes in deep subseafloor sedimentary metagenomes.</title>
        <authorList>
            <person name="Kawai M."/>
            <person name="Futagami T."/>
            <person name="Toyoda A."/>
            <person name="Takaki Y."/>
            <person name="Nishi S."/>
            <person name="Hori S."/>
            <person name="Arai W."/>
            <person name="Tsubouchi T."/>
            <person name="Morono Y."/>
            <person name="Uchiyama I."/>
            <person name="Ito T."/>
            <person name="Fujiyama A."/>
            <person name="Inagaki F."/>
            <person name="Takami H."/>
        </authorList>
    </citation>
    <scope>NUCLEOTIDE SEQUENCE</scope>
    <source>
        <strain evidence="1">Expedition CK06-06</strain>
    </source>
</reference>
<sequence length="139" mass="16258">MVGKSGNPNVLYVYKHNRSFVKRDLEMLKKHFKVKSYYFSYKTFFKLPWLIYNSDVVFIWFVSDHTLFSTFFAKLLSKKIVVVTGGYDVAGEEGINYGLMLNPILKKMVKYVLKRSDKILAVSEFNKREIEKYLGITSA</sequence>
<evidence type="ECO:0008006" key="2">
    <source>
        <dbReference type="Google" id="ProtNLM"/>
    </source>
</evidence>
<protein>
    <recommendedName>
        <fullName evidence="2">Glycosyltransferase subfamily 4-like N-terminal domain-containing protein</fullName>
    </recommendedName>
</protein>
<dbReference type="Gene3D" id="3.40.50.2000">
    <property type="entry name" value="Glycogen Phosphorylase B"/>
    <property type="match status" value="1"/>
</dbReference>
<evidence type="ECO:0000313" key="1">
    <source>
        <dbReference type="EMBL" id="GAG16008.1"/>
    </source>
</evidence>
<dbReference type="SUPFAM" id="SSF53756">
    <property type="entry name" value="UDP-Glycosyltransferase/glycogen phosphorylase"/>
    <property type="match status" value="1"/>
</dbReference>